<keyword evidence="1" id="KW-0472">Membrane</keyword>
<feature type="transmembrane region" description="Helical" evidence="1">
    <location>
        <begin position="31"/>
        <end position="53"/>
    </location>
</feature>
<feature type="transmembrane region" description="Helical" evidence="1">
    <location>
        <begin position="6"/>
        <end position="24"/>
    </location>
</feature>
<reference evidence="2" key="2">
    <citation type="submission" date="2020-11" db="EMBL/GenBank/DDBJ databases">
        <authorList>
            <person name="McCartney M.A."/>
            <person name="Auch B."/>
            <person name="Kono T."/>
            <person name="Mallez S."/>
            <person name="Becker A."/>
            <person name="Gohl D.M."/>
            <person name="Silverstein K.A.T."/>
            <person name="Koren S."/>
            <person name="Bechman K.B."/>
            <person name="Herman A."/>
            <person name="Abrahante J.E."/>
            <person name="Garbe J."/>
        </authorList>
    </citation>
    <scope>NUCLEOTIDE SEQUENCE</scope>
    <source>
        <strain evidence="2">Duluth1</strain>
        <tissue evidence="2">Whole animal</tissue>
    </source>
</reference>
<keyword evidence="1" id="KW-0812">Transmembrane</keyword>
<name>A0A9D4F418_DREPO</name>
<sequence>MAHDWGRIRGVVVVALFVAVMGDLKFVSWRVAYAVVVAVGGMNCGSASTRLLYPGVIRGHPSVGNGGPCIVEIDRIVMRDIQYQLEVNRCRN</sequence>
<reference evidence="2" key="1">
    <citation type="journal article" date="2019" name="bioRxiv">
        <title>The Genome of the Zebra Mussel, Dreissena polymorpha: A Resource for Invasive Species Research.</title>
        <authorList>
            <person name="McCartney M.A."/>
            <person name="Auch B."/>
            <person name="Kono T."/>
            <person name="Mallez S."/>
            <person name="Zhang Y."/>
            <person name="Obille A."/>
            <person name="Becker A."/>
            <person name="Abrahante J.E."/>
            <person name="Garbe J."/>
            <person name="Badalamenti J.P."/>
            <person name="Herman A."/>
            <person name="Mangelson H."/>
            <person name="Liachko I."/>
            <person name="Sullivan S."/>
            <person name="Sone E.D."/>
            <person name="Koren S."/>
            <person name="Silverstein K.A.T."/>
            <person name="Beckman K.B."/>
            <person name="Gohl D.M."/>
        </authorList>
    </citation>
    <scope>NUCLEOTIDE SEQUENCE</scope>
    <source>
        <strain evidence="2">Duluth1</strain>
        <tissue evidence="2">Whole animal</tissue>
    </source>
</reference>
<dbReference type="AlphaFoldDB" id="A0A9D4F418"/>
<keyword evidence="3" id="KW-1185">Reference proteome</keyword>
<evidence type="ECO:0000313" key="2">
    <source>
        <dbReference type="EMBL" id="KAH3789047.1"/>
    </source>
</evidence>
<keyword evidence="1" id="KW-1133">Transmembrane helix</keyword>
<organism evidence="2 3">
    <name type="scientific">Dreissena polymorpha</name>
    <name type="common">Zebra mussel</name>
    <name type="synonym">Mytilus polymorpha</name>
    <dbReference type="NCBI Taxonomy" id="45954"/>
    <lineage>
        <taxon>Eukaryota</taxon>
        <taxon>Metazoa</taxon>
        <taxon>Spiralia</taxon>
        <taxon>Lophotrochozoa</taxon>
        <taxon>Mollusca</taxon>
        <taxon>Bivalvia</taxon>
        <taxon>Autobranchia</taxon>
        <taxon>Heteroconchia</taxon>
        <taxon>Euheterodonta</taxon>
        <taxon>Imparidentia</taxon>
        <taxon>Neoheterodontei</taxon>
        <taxon>Myida</taxon>
        <taxon>Dreissenoidea</taxon>
        <taxon>Dreissenidae</taxon>
        <taxon>Dreissena</taxon>
    </lineage>
</organism>
<dbReference type="EMBL" id="JAIWYP010000008">
    <property type="protein sequence ID" value="KAH3789047.1"/>
    <property type="molecule type" value="Genomic_DNA"/>
</dbReference>
<dbReference type="Proteomes" id="UP000828390">
    <property type="component" value="Unassembled WGS sequence"/>
</dbReference>
<protein>
    <submittedName>
        <fullName evidence="2">Uncharacterized protein</fullName>
    </submittedName>
</protein>
<proteinExistence type="predicted"/>
<comment type="caution">
    <text evidence="2">The sequence shown here is derived from an EMBL/GenBank/DDBJ whole genome shotgun (WGS) entry which is preliminary data.</text>
</comment>
<accession>A0A9D4F418</accession>
<evidence type="ECO:0000313" key="3">
    <source>
        <dbReference type="Proteomes" id="UP000828390"/>
    </source>
</evidence>
<evidence type="ECO:0000256" key="1">
    <source>
        <dbReference type="SAM" id="Phobius"/>
    </source>
</evidence>
<gene>
    <name evidence="2" type="ORF">DPMN_167214</name>
</gene>